<gene>
    <name evidence="3" type="ORF">HAZT_HAZT008343</name>
</gene>
<name>A0A6A0GXH1_HYAAZ</name>
<dbReference type="PROSITE" id="PS50105">
    <property type="entry name" value="SAM_DOMAIN"/>
    <property type="match status" value="1"/>
</dbReference>
<evidence type="ECO:0000259" key="2">
    <source>
        <dbReference type="PROSITE" id="PS50105"/>
    </source>
</evidence>
<dbReference type="Proteomes" id="UP000711488">
    <property type="component" value="Unassembled WGS sequence"/>
</dbReference>
<feature type="region of interest" description="Disordered" evidence="1">
    <location>
        <begin position="246"/>
        <end position="278"/>
    </location>
</feature>
<feature type="non-terminal residue" evidence="3">
    <location>
        <position position="278"/>
    </location>
</feature>
<dbReference type="InterPro" id="IPR037614">
    <property type="entry name" value="Kazrin"/>
</dbReference>
<dbReference type="Pfam" id="PF00536">
    <property type="entry name" value="SAM_1"/>
    <property type="match status" value="1"/>
</dbReference>
<reference evidence="3" key="3">
    <citation type="submission" date="2019-06" db="EMBL/GenBank/DDBJ databases">
        <authorList>
            <person name="Poynton C."/>
            <person name="Hasenbein S."/>
            <person name="Benoit J.B."/>
            <person name="Sepulveda M.S."/>
            <person name="Poelchau M.F."/>
            <person name="Murali S.C."/>
            <person name="Chen S."/>
            <person name="Glastad K.M."/>
            <person name="Werren J.H."/>
            <person name="Vineis J.H."/>
            <person name="Bowen J.L."/>
            <person name="Friedrich M."/>
            <person name="Jones J."/>
            <person name="Robertson H.M."/>
            <person name="Feyereisen R."/>
            <person name="Mechler-Hickson A."/>
            <person name="Mathers N."/>
            <person name="Lee C.E."/>
            <person name="Colbourne J.K."/>
            <person name="Biales A."/>
            <person name="Johnston J.S."/>
            <person name="Wellborn G.A."/>
            <person name="Rosendale A.J."/>
            <person name="Cridge A.G."/>
            <person name="Munoz-Torres M.C."/>
            <person name="Bain P.A."/>
            <person name="Manny A.R."/>
            <person name="Major K.M."/>
            <person name="Lambert F.N."/>
            <person name="Vulpe C.D."/>
            <person name="Tuck P."/>
            <person name="Blalock B.J."/>
            <person name="Lin Y.-Y."/>
            <person name="Smith M.E."/>
            <person name="Ochoa-Acuna H."/>
            <person name="Chen M.-J.M."/>
            <person name="Childers C.P."/>
            <person name="Qu J."/>
            <person name="Dugan S."/>
            <person name="Lee S.L."/>
            <person name="Chao H."/>
            <person name="Dinh H."/>
            <person name="Han Y."/>
            <person name="Doddapaneni H."/>
            <person name="Worley K.C."/>
            <person name="Muzny D.M."/>
            <person name="Gibbs R.A."/>
            <person name="Richards S."/>
        </authorList>
    </citation>
    <scope>NUCLEOTIDE SEQUENCE</scope>
    <source>
        <strain evidence="3">HAZT.00-mixed</strain>
        <tissue evidence="3">Whole organism</tissue>
    </source>
</reference>
<dbReference type="InterPro" id="IPR013761">
    <property type="entry name" value="SAM/pointed_sf"/>
</dbReference>
<dbReference type="PANTHER" id="PTHR12776">
    <property type="entry name" value="KAZRIN-RELATED"/>
    <property type="match status" value="1"/>
</dbReference>
<proteinExistence type="predicted"/>
<accession>A0A6A0GXH1</accession>
<protein>
    <recommendedName>
        <fullName evidence="2">SAM domain-containing protein</fullName>
    </recommendedName>
</protein>
<evidence type="ECO:0000256" key="1">
    <source>
        <dbReference type="SAM" id="MobiDB-lite"/>
    </source>
</evidence>
<reference evidence="3" key="2">
    <citation type="journal article" date="2018" name="Environ. Sci. Technol.">
        <title>The Toxicogenome of Hyalella azteca: A Model for Sediment Ecotoxicology and Evolutionary Toxicology.</title>
        <authorList>
            <person name="Poynton H.C."/>
            <person name="Hasenbein S."/>
            <person name="Benoit J.B."/>
            <person name="Sepulveda M.S."/>
            <person name="Poelchau M.F."/>
            <person name="Hughes D.S.T."/>
            <person name="Murali S.C."/>
            <person name="Chen S."/>
            <person name="Glastad K.M."/>
            <person name="Goodisman M.A.D."/>
            <person name="Werren J.H."/>
            <person name="Vineis J.H."/>
            <person name="Bowen J.L."/>
            <person name="Friedrich M."/>
            <person name="Jones J."/>
            <person name="Robertson H.M."/>
            <person name="Feyereisen R."/>
            <person name="Mechler-Hickson A."/>
            <person name="Mathers N."/>
            <person name="Lee C.E."/>
            <person name="Colbourne J.K."/>
            <person name="Biales A."/>
            <person name="Johnston J.S."/>
            <person name="Wellborn G.A."/>
            <person name="Rosendale A.J."/>
            <person name="Cridge A.G."/>
            <person name="Munoz-Torres M.C."/>
            <person name="Bain P.A."/>
            <person name="Manny A.R."/>
            <person name="Major K.M."/>
            <person name="Lambert F.N."/>
            <person name="Vulpe C.D."/>
            <person name="Tuck P."/>
            <person name="Blalock B.J."/>
            <person name="Lin Y.Y."/>
            <person name="Smith M.E."/>
            <person name="Ochoa-Acuna H."/>
            <person name="Chen M.M."/>
            <person name="Childers C.P."/>
            <person name="Qu J."/>
            <person name="Dugan S."/>
            <person name="Lee S.L."/>
            <person name="Chao H."/>
            <person name="Dinh H."/>
            <person name="Han Y."/>
            <person name="Doddapaneni H."/>
            <person name="Worley K.C."/>
            <person name="Muzny D.M."/>
            <person name="Gibbs R.A."/>
            <person name="Richards S."/>
        </authorList>
    </citation>
    <scope>NUCLEOTIDE SEQUENCE</scope>
    <source>
        <strain evidence="3">HAZT.00-mixed</strain>
        <tissue evidence="3">Whole organism</tissue>
    </source>
</reference>
<reference evidence="3" key="1">
    <citation type="submission" date="2014-08" db="EMBL/GenBank/DDBJ databases">
        <authorList>
            <person name="Murali S."/>
            <person name="Richards S."/>
            <person name="Bandaranaike D."/>
            <person name="Bellair M."/>
            <person name="Blankenburg K."/>
            <person name="Chao H."/>
            <person name="Dinh H."/>
            <person name="Doddapaneni H."/>
            <person name="Dugan-Rocha S."/>
            <person name="Elkadiri S."/>
            <person name="Gnanaolivu R."/>
            <person name="Hughes D."/>
            <person name="Lee S."/>
            <person name="Li M."/>
            <person name="Ming W."/>
            <person name="Munidasa M."/>
            <person name="Muniz J."/>
            <person name="Nguyen L."/>
            <person name="Osuji N."/>
            <person name="Pu L.-L."/>
            <person name="Puazo M."/>
            <person name="Skinner E."/>
            <person name="Qu C."/>
            <person name="Quiroz J."/>
            <person name="Raj R."/>
            <person name="Weissenberger G."/>
            <person name="Xin Y."/>
            <person name="Zou X."/>
            <person name="Han Y."/>
            <person name="Worley K."/>
            <person name="Muzny D."/>
            <person name="Gibbs R."/>
        </authorList>
    </citation>
    <scope>NUCLEOTIDE SEQUENCE</scope>
    <source>
        <strain evidence="3">HAZT.00-mixed</strain>
        <tissue evidence="3">Whole organism</tissue>
    </source>
</reference>
<dbReference type="PANTHER" id="PTHR12776:SF1">
    <property type="entry name" value="KAZRIN"/>
    <property type="match status" value="1"/>
</dbReference>
<dbReference type="EMBL" id="JQDR03012403">
    <property type="protein sequence ID" value="KAA0191287.1"/>
    <property type="molecule type" value="Genomic_DNA"/>
</dbReference>
<organism evidence="3">
    <name type="scientific">Hyalella azteca</name>
    <name type="common">Amphipod</name>
    <dbReference type="NCBI Taxonomy" id="294128"/>
    <lineage>
        <taxon>Eukaryota</taxon>
        <taxon>Metazoa</taxon>
        <taxon>Ecdysozoa</taxon>
        <taxon>Arthropoda</taxon>
        <taxon>Crustacea</taxon>
        <taxon>Multicrustacea</taxon>
        <taxon>Malacostraca</taxon>
        <taxon>Eumalacostraca</taxon>
        <taxon>Peracarida</taxon>
        <taxon>Amphipoda</taxon>
        <taxon>Senticaudata</taxon>
        <taxon>Talitrida</taxon>
        <taxon>Talitroidea</taxon>
        <taxon>Hyalellidae</taxon>
        <taxon>Hyalella</taxon>
    </lineage>
</organism>
<dbReference type="AlphaFoldDB" id="A0A6A0GXH1"/>
<sequence>MSEETYPHKLRLLEEAQHIPLERWKAPTVLLELSDHELESGLGIVHPMHRKKLRLAIEELREPRLCRYPVIATLSHTWVANEWLTDLGLPHYAEAFAAQLVDGRVLDTLTKKELEKQLGVHRKFHQASIIHGIHLLRIVRFDRRVLQERRRAVELRDDDPVVWTNHRWVRWARAIDLGEYAENLTDSGVHGGLVVLESTFTADTMATALGIPSSKTIIRRHLATELETLVLPQRYLEEAARCAKLERRRQEKQGSGGSLGRTFSRNGAACPDKRRSSL</sequence>
<evidence type="ECO:0000313" key="3">
    <source>
        <dbReference type="EMBL" id="KAA0191287.1"/>
    </source>
</evidence>
<feature type="domain" description="SAM" evidence="2">
    <location>
        <begin position="82"/>
        <end position="139"/>
    </location>
</feature>
<dbReference type="InterPro" id="IPR001660">
    <property type="entry name" value="SAM"/>
</dbReference>
<comment type="caution">
    <text evidence="3">The sequence shown here is derived from an EMBL/GenBank/DDBJ whole genome shotgun (WGS) entry which is preliminary data.</text>
</comment>
<dbReference type="SMART" id="SM00454">
    <property type="entry name" value="SAM"/>
    <property type="match status" value="3"/>
</dbReference>
<dbReference type="SUPFAM" id="SSF47769">
    <property type="entry name" value="SAM/Pointed domain"/>
    <property type="match status" value="2"/>
</dbReference>
<dbReference type="Pfam" id="PF07647">
    <property type="entry name" value="SAM_2"/>
    <property type="match status" value="1"/>
</dbReference>
<dbReference type="Gene3D" id="1.10.150.50">
    <property type="entry name" value="Transcription Factor, Ets-1"/>
    <property type="match status" value="3"/>
</dbReference>